<evidence type="ECO:0000256" key="2">
    <source>
        <dbReference type="SAM" id="SignalP"/>
    </source>
</evidence>
<feature type="compositionally biased region" description="Basic and acidic residues" evidence="1">
    <location>
        <begin position="142"/>
        <end position="156"/>
    </location>
</feature>
<evidence type="ECO:0008006" key="5">
    <source>
        <dbReference type="Google" id="ProtNLM"/>
    </source>
</evidence>
<evidence type="ECO:0000313" key="4">
    <source>
        <dbReference type="Proteomes" id="UP000283644"/>
    </source>
</evidence>
<protein>
    <recommendedName>
        <fullName evidence="5">Alpha/beta hydrolase</fullName>
    </recommendedName>
</protein>
<dbReference type="InterPro" id="IPR029058">
    <property type="entry name" value="AB_hydrolase_fold"/>
</dbReference>
<dbReference type="SUPFAM" id="SSF53474">
    <property type="entry name" value="alpha/beta-Hydrolases"/>
    <property type="match status" value="1"/>
</dbReference>
<feature type="signal peptide" evidence="2">
    <location>
        <begin position="1"/>
        <end position="39"/>
    </location>
</feature>
<feature type="region of interest" description="Disordered" evidence="1">
    <location>
        <begin position="130"/>
        <end position="158"/>
    </location>
</feature>
<dbReference type="RefSeq" id="WP_118927704.1">
    <property type="nucleotide sequence ID" value="NZ_QXGH01000030.1"/>
</dbReference>
<keyword evidence="4" id="KW-1185">Reference proteome</keyword>
<proteinExistence type="predicted"/>
<organism evidence="3 4">
    <name type="scientific">Nocardioides immobilis</name>
    <dbReference type="NCBI Taxonomy" id="2049295"/>
    <lineage>
        <taxon>Bacteria</taxon>
        <taxon>Bacillati</taxon>
        <taxon>Actinomycetota</taxon>
        <taxon>Actinomycetes</taxon>
        <taxon>Propionibacteriales</taxon>
        <taxon>Nocardioidaceae</taxon>
        <taxon>Nocardioides</taxon>
    </lineage>
</organism>
<gene>
    <name evidence="3" type="ORF">D0Z08_23520</name>
</gene>
<keyword evidence="2" id="KW-0732">Signal</keyword>
<reference evidence="3 4" key="1">
    <citation type="submission" date="2018-09" db="EMBL/GenBank/DDBJ databases">
        <title>Genome sequencing of Nocardioides immobilis CCTCC AB 2017083 for comparison to Nocardioides silvaticus.</title>
        <authorList>
            <person name="Li C."/>
            <person name="Wang G."/>
        </authorList>
    </citation>
    <scope>NUCLEOTIDE SEQUENCE [LARGE SCALE GENOMIC DNA]</scope>
    <source>
        <strain evidence="3 4">CCTCC AB 2017083</strain>
    </source>
</reference>
<name>A0A417XWE1_9ACTN</name>
<dbReference type="Proteomes" id="UP000283644">
    <property type="component" value="Unassembled WGS sequence"/>
</dbReference>
<evidence type="ECO:0000256" key="1">
    <source>
        <dbReference type="SAM" id="MobiDB-lite"/>
    </source>
</evidence>
<dbReference type="OrthoDB" id="6646510at2"/>
<feature type="chain" id="PRO_5019329371" description="Alpha/beta hydrolase" evidence="2">
    <location>
        <begin position="40"/>
        <end position="908"/>
    </location>
</feature>
<sequence length="908" mass="97353">MQQPRPRAPRVRLTVVTLTVCATTALTATLAGSPGPADAAPQAVTTGAPDDAGWRVVDVGNGSYQVSWTSPRDLPVGSDRPTITGEGLSFGAPTIAADGRTVTAVVTSDSAPLPSELDVVLSGDRLDEPGFDPAAGTAPVDPPRRITTELDARDPGARGPYETVISDYDWERIELPGMREPIEMVGHVVEPAPGEDTGPRPLVLFMHGRHSVCYYPDGVDRGGDGEWPCQAPAAEIPSHLGYHYLQRLLASHGYATVSVRVNGINAQDWKLPDGGADARAAIVQEHLDRWVDLAAEHQVDLDQVVLVGHSRGGEGVDRASIQIRPSAPYRIAGQVLLAPTDFAWHTAPYVPTVTVLPYCDGDVYDLQGQRFTDVGRDLAPGDKSLKSSVLAMGTNHNFFNTEWTPSIAVAPSWDDWGGDPDEACGRRDPGRLLPSEQRDVGKAYVAGAVHLFTGDAEYAPLYDGSPVTVPSIGDADVLSHAIGGGRAIRRPGSDAQPTIVTGHADARLCAGIASSSGSFAFCGRRVDDLVTPHWVSGGEQAPSRRFLEFSWQEAGASGGLRFSAPLDLTTDRLELRTILDPAYDAPDLQVRISDSAGGSAVLDPVPGTEPPALPVVPWATKLWASAVVVDASDATGVDLTDVTAVELVTETAEGRIWLADVAAAPTTPASQQTQRLAQVRIGTVEVDEGSGGVKLARVPFTIVGEVTRPSRFVAFTAGQERGQVQRLVIDVAPGQRTGSIPVEYEADDVFGYDQQTQIALWPLYGVVTDDYLGELVVLDDDPPPTVDVAVTRTVREGQRIEFKVTVDGERAIDLYAWGQAVRGRGENLRGTDVPAAWLEHHGDTSHPRRPLWRSHAGVFGEIPPGRETLTLSIPVRRDHVREGTEFLYVRFEVGDERARYRIRVRDAG</sequence>
<accession>A0A417XWE1</accession>
<dbReference type="Gene3D" id="3.40.50.1820">
    <property type="entry name" value="alpha/beta hydrolase"/>
    <property type="match status" value="1"/>
</dbReference>
<evidence type="ECO:0000313" key="3">
    <source>
        <dbReference type="EMBL" id="RHW24693.1"/>
    </source>
</evidence>
<dbReference type="EMBL" id="QXGH01000030">
    <property type="protein sequence ID" value="RHW24693.1"/>
    <property type="molecule type" value="Genomic_DNA"/>
</dbReference>
<comment type="caution">
    <text evidence="3">The sequence shown here is derived from an EMBL/GenBank/DDBJ whole genome shotgun (WGS) entry which is preliminary data.</text>
</comment>
<dbReference type="AlphaFoldDB" id="A0A417XWE1"/>